<protein>
    <submittedName>
        <fullName evidence="2">Uncharacterized protein</fullName>
    </submittedName>
</protein>
<evidence type="ECO:0000313" key="2">
    <source>
        <dbReference type="EMBL" id="GBP83845.1"/>
    </source>
</evidence>
<feature type="compositionally biased region" description="Basic and acidic residues" evidence="1">
    <location>
        <begin position="10"/>
        <end position="22"/>
    </location>
</feature>
<dbReference type="EMBL" id="BGZK01001643">
    <property type="protein sequence ID" value="GBP83845.1"/>
    <property type="molecule type" value="Genomic_DNA"/>
</dbReference>
<feature type="region of interest" description="Disordered" evidence="1">
    <location>
        <begin position="1"/>
        <end position="69"/>
    </location>
</feature>
<sequence length="90" mass="9804">MVSDLNKVPKRVDLKKNMDKTKVMGKGQATLHGEPITDNGEERFSSGGRVNGSLDGLPQGTEKKKKEEKQLTFEATPIQVATCEEDASPC</sequence>
<keyword evidence="3" id="KW-1185">Reference proteome</keyword>
<organism evidence="2 3">
    <name type="scientific">Eumeta variegata</name>
    <name type="common">Bagworm moth</name>
    <name type="synonym">Eumeta japonica</name>
    <dbReference type="NCBI Taxonomy" id="151549"/>
    <lineage>
        <taxon>Eukaryota</taxon>
        <taxon>Metazoa</taxon>
        <taxon>Ecdysozoa</taxon>
        <taxon>Arthropoda</taxon>
        <taxon>Hexapoda</taxon>
        <taxon>Insecta</taxon>
        <taxon>Pterygota</taxon>
        <taxon>Neoptera</taxon>
        <taxon>Endopterygota</taxon>
        <taxon>Lepidoptera</taxon>
        <taxon>Glossata</taxon>
        <taxon>Ditrysia</taxon>
        <taxon>Tineoidea</taxon>
        <taxon>Psychidae</taxon>
        <taxon>Oiketicinae</taxon>
        <taxon>Eumeta</taxon>
    </lineage>
</organism>
<evidence type="ECO:0000313" key="3">
    <source>
        <dbReference type="Proteomes" id="UP000299102"/>
    </source>
</evidence>
<gene>
    <name evidence="2" type="ORF">EVAR_60322_1</name>
</gene>
<dbReference type="AlphaFoldDB" id="A0A4C1ZB80"/>
<proteinExistence type="predicted"/>
<name>A0A4C1ZB80_EUMVA</name>
<comment type="caution">
    <text evidence="2">The sequence shown here is derived from an EMBL/GenBank/DDBJ whole genome shotgun (WGS) entry which is preliminary data.</text>
</comment>
<dbReference type="Proteomes" id="UP000299102">
    <property type="component" value="Unassembled WGS sequence"/>
</dbReference>
<evidence type="ECO:0000256" key="1">
    <source>
        <dbReference type="SAM" id="MobiDB-lite"/>
    </source>
</evidence>
<reference evidence="2 3" key="1">
    <citation type="journal article" date="2019" name="Commun. Biol.">
        <title>The bagworm genome reveals a unique fibroin gene that provides high tensile strength.</title>
        <authorList>
            <person name="Kono N."/>
            <person name="Nakamura H."/>
            <person name="Ohtoshi R."/>
            <person name="Tomita M."/>
            <person name="Numata K."/>
            <person name="Arakawa K."/>
        </authorList>
    </citation>
    <scope>NUCLEOTIDE SEQUENCE [LARGE SCALE GENOMIC DNA]</scope>
</reference>
<accession>A0A4C1ZB80</accession>